<evidence type="ECO:0000259" key="2">
    <source>
        <dbReference type="Pfam" id="PF12081"/>
    </source>
</evidence>
<accession>A0A9W4TFL6</accession>
<proteinExistence type="predicted"/>
<protein>
    <recommendedName>
        <fullName evidence="2">Gliding motility-associated protein GldM N-terminal domain-containing protein</fullName>
    </recommendedName>
</protein>
<name>A0A9W4TFL6_9FLAO</name>
<evidence type="ECO:0000256" key="1">
    <source>
        <dbReference type="SAM" id="SignalP"/>
    </source>
</evidence>
<keyword evidence="5" id="KW-1185">Reference proteome</keyword>
<dbReference type="EMBL" id="OX336425">
    <property type="protein sequence ID" value="CAI2765881.1"/>
    <property type="molecule type" value="Genomic_DNA"/>
</dbReference>
<evidence type="ECO:0000313" key="4">
    <source>
        <dbReference type="EMBL" id="CAI2765881.1"/>
    </source>
</evidence>
<organism evidence="4 6">
    <name type="scientific">Flavobacterium collinsii</name>
    <dbReference type="NCBI Taxonomy" id="1114861"/>
    <lineage>
        <taxon>Bacteria</taxon>
        <taxon>Pseudomonadati</taxon>
        <taxon>Bacteroidota</taxon>
        <taxon>Flavobacteriia</taxon>
        <taxon>Flavobacteriales</taxon>
        <taxon>Flavobacteriaceae</taxon>
        <taxon>Flavobacterium</taxon>
    </lineage>
</organism>
<evidence type="ECO:0000313" key="5">
    <source>
        <dbReference type="Proteomes" id="UP000474567"/>
    </source>
</evidence>
<feature type="signal peptide" evidence="1">
    <location>
        <begin position="1"/>
        <end position="20"/>
    </location>
</feature>
<dbReference type="Pfam" id="PF12081">
    <property type="entry name" value="GldM_1st"/>
    <property type="match status" value="1"/>
</dbReference>
<dbReference type="RefSeq" id="WP_217427683.1">
    <property type="nucleotide sequence ID" value="NZ_BOVI01000009.1"/>
</dbReference>
<dbReference type="Proteomes" id="UP001152749">
    <property type="component" value="Chromosome"/>
</dbReference>
<reference evidence="4" key="2">
    <citation type="submission" date="2022-09" db="EMBL/GenBank/DDBJ databases">
        <authorList>
            <person name="Duchaud E."/>
        </authorList>
    </citation>
    <scope>NUCLEOTIDE SEQUENCE</scope>
    <source>
        <strain evidence="4">TRV642</strain>
    </source>
</reference>
<feature type="chain" id="PRO_5040768126" description="Gliding motility-associated protein GldM N-terminal domain-containing protein" evidence="1">
    <location>
        <begin position="21"/>
        <end position="209"/>
    </location>
</feature>
<dbReference type="AlphaFoldDB" id="A0A9W4TFL6"/>
<dbReference type="InterPro" id="IPR022720">
    <property type="entry name" value="Motility-assoc_prot_GldM_N"/>
</dbReference>
<keyword evidence="1" id="KW-0732">Signal</keyword>
<sequence length="209" mass="24517">MKNLQIKLVLFLLLSLNVCCQSKEEESTSIILQFNEFREIEKTSKEILKNIAESKYEVIKVKNEEQPKDFGLIAGFATQIYSSGNEINDYIDEIKSGISEEDCFVTNDTALYDEFVKQKYTILKNKIDLFYKQNKVIISSKRYASFKEYNETFNTNKMFVNKKDEKINYLNFKFGYKANIGLLTSLEKIQFEVVHFQYMFMNDNIGSAY</sequence>
<dbReference type="KEGG" id="fcs:TRV642_0850"/>
<gene>
    <name evidence="3" type="ORF">FLACOL7796_00631</name>
    <name evidence="4" type="ORF">TRV642_0850</name>
</gene>
<evidence type="ECO:0000313" key="3">
    <source>
        <dbReference type="EMBL" id="CAA9195495.1"/>
    </source>
</evidence>
<feature type="domain" description="Gliding motility-associated protein GldM N-terminal" evidence="2">
    <location>
        <begin position="43"/>
        <end position="198"/>
    </location>
</feature>
<dbReference type="EMBL" id="CADCST010000060">
    <property type="protein sequence ID" value="CAA9195495.1"/>
    <property type="molecule type" value="Genomic_DNA"/>
</dbReference>
<dbReference type="Proteomes" id="UP000474567">
    <property type="component" value="Unassembled WGS sequence"/>
</dbReference>
<evidence type="ECO:0000313" key="6">
    <source>
        <dbReference type="Proteomes" id="UP001152749"/>
    </source>
</evidence>
<reference evidence="3 5" key="1">
    <citation type="submission" date="2020-02" db="EMBL/GenBank/DDBJ databases">
        <authorList>
            <person name="Criscuolo A."/>
        </authorList>
    </citation>
    <scope>NUCLEOTIDE SEQUENCE [LARGE SCALE GENOMIC DNA]</scope>
    <source>
        <strain evidence="3">CECT7796</strain>
    </source>
</reference>